<evidence type="ECO:0000256" key="1">
    <source>
        <dbReference type="SAM" id="MobiDB-lite"/>
    </source>
</evidence>
<feature type="domain" description="NOA1/YqeH-like C-terminal" evidence="3">
    <location>
        <begin position="867"/>
        <end position="943"/>
    </location>
</feature>
<organism evidence="4 5">
    <name type="scientific">Brassica cretica</name>
    <name type="common">Mustard</name>
    <dbReference type="NCBI Taxonomy" id="69181"/>
    <lineage>
        <taxon>Eukaryota</taxon>
        <taxon>Viridiplantae</taxon>
        <taxon>Streptophyta</taxon>
        <taxon>Embryophyta</taxon>
        <taxon>Tracheophyta</taxon>
        <taxon>Spermatophyta</taxon>
        <taxon>Magnoliopsida</taxon>
        <taxon>eudicotyledons</taxon>
        <taxon>Gunneridae</taxon>
        <taxon>Pentapetalae</taxon>
        <taxon>rosids</taxon>
        <taxon>malvids</taxon>
        <taxon>Brassicales</taxon>
        <taxon>Brassicaceae</taxon>
        <taxon>Brassiceae</taxon>
        <taxon>Brassica</taxon>
    </lineage>
</organism>
<feature type="domain" description="G" evidence="2">
    <location>
        <begin position="384"/>
        <end position="451"/>
    </location>
</feature>
<dbReference type="Pfam" id="PF21516">
    <property type="entry name" value="YqeH-like_C"/>
    <property type="match status" value="2"/>
</dbReference>
<dbReference type="SUPFAM" id="SSF52540">
    <property type="entry name" value="P-loop containing nucleoside triphosphate hydrolases"/>
    <property type="match status" value="2"/>
</dbReference>
<dbReference type="InterPro" id="IPR050896">
    <property type="entry name" value="Mito_lipid_metab_GTPase"/>
</dbReference>
<dbReference type="Gene3D" id="3.40.50.300">
    <property type="entry name" value="P-loop containing nucleotide triphosphate hydrolases"/>
    <property type="match status" value="2"/>
</dbReference>
<comment type="caution">
    <text evidence="4">The sequence shown here is derived from an EMBL/GenBank/DDBJ whole genome shotgun (WGS) entry which is preliminary data.</text>
</comment>
<dbReference type="GO" id="GO:1901259">
    <property type="term" value="P:chloroplast rRNA processing"/>
    <property type="evidence" value="ECO:0007669"/>
    <property type="project" value="TreeGrafter"/>
</dbReference>
<gene>
    <name evidence="4" type="ORF">F2Q68_00041672</name>
</gene>
<dbReference type="GO" id="GO:0009570">
    <property type="term" value="C:chloroplast stroma"/>
    <property type="evidence" value="ECO:0007669"/>
    <property type="project" value="TreeGrafter"/>
</dbReference>
<evidence type="ECO:0008006" key="6">
    <source>
        <dbReference type="Google" id="ProtNLM"/>
    </source>
</evidence>
<dbReference type="InterPro" id="IPR027417">
    <property type="entry name" value="P-loop_NTPase"/>
</dbReference>
<dbReference type="Proteomes" id="UP000712281">
    <property type="component" value="Unassembled WGS sequence"/>
</dbReference>
<dbReference type="AlphaFoldDB" id="A0A8S9MKY7"/>
<dbReference type="FunFam" id="3.40.50.300:FF:001582">
    <property type="entry name" value="GTP-binding protein BRASSINAZOLE INSENSITIVE PALE GREEN 2, chloroplastic"/>
    <property type="match status" value="1"/>
</dbReference>
<evidence type="ECO:0000313" key="5">
    <source>
        <dbReference type="Proteomes" id="UP000712281"/>
    </source>
</evidence>
<feature type="compositionally biased region" description="Acidic residues" evidence="1">
    <location>
        <begin position="159"/>
        <end position="182"/>
    </location>
</feature>
<dbReference type="PANTHER" id="PTHR46434">
    <property type="entry name" value="GENETIC INTERACTOR OF PROHIBITINS 3, MITOCHONDRIAL"/>
    <property type="match status" value="1"/>
</dbReference>
<evidence type="ECO:0000313" key="4">
    <source>
        <dbReference type="EMBL" id="KAF2617673.1"/>
    </source>
</evidence>
<name>A0A8S9MKY7_BRACR</name>
<feature type="compositionally biased region" description="Acidic residues" evidence="1">
    <location>
        <begin position="139"/>
        <end position="149"/>
    </location>
</feature>
<sequence>MVVLISSTVNICRVKPKLKDASFSVNRFIPRPEVQFFSGLSETKRKKTTCGVSVKCLAVKKEQVVESVERVKGTIFPKKAMMSEGRDEDEEYGKLVCPGCGIFMQDSDSDSPGYYQKRKVVVKSLEEVTEDELEGFEMVDDDDEEDDDITNVLESSNSESEDEFDWESDEWEEKEEGNDVELDGFAPAGVGYGNVTEEMVEKKRVSKSERKKLAREEAKKDKDDDDVTVCARCHSLRNYGQVKNQAAENLLPDFDFDRMISTRLIKPMSRNSSTTVVVMVVDCVDFDGSFPKRAANSLFKALQKAENDPKVGKNLPKLVLVATKVDLLPSQISPARLDRWVRHRAKAGGAPRLSGVYMVSARKDLGIKNLLAYIKELAGPRGNVWVIGAQNAGKSTLINAFSKKDGAKVTRLTEAPVPGTTLGILRIGGVLSAKAKMYDTPGLLHPYIMSLRLNSEERKMVEIRKELQPRSYRAGQSVHIGGLVRLDLVSASVETIYITVWASHSVSLHLGKTENAEEILKSHSGVRLQPPIGEKRASELGNWEEKEIKVTGSSWEVKSIDVAVAGLGWFSLGLKGEATLALWTYQGIDVTLREPLVIDRAPFLERPGFWLPKAITEALGTYSSKLDDARRRKKQQDSTDFLSDALQKAENDPKVGKNLPKLVLVATKVDLLPSQISPARLDRWVRHRAKAGGAPRLSGVYMVSARKDLGIKNLLAYIKELAGPRGNVWVIGAQNAGKSTLINAFSKKDGAKVTRLTEAPVPGTTLGILRIGGVLSAKAKMYDTPGLLHPYIMSLRLNSEERKMVEIRKELQPRSYRVKASPLLLIYKVFLISKVLNSREFLLGQSVHIGGLVRLDLVSASVETIYITVWASHSVSLHLGKTENSEEILKSHSGLRLQPPIGEKRASELGNWEEKEIKVTGSSWEVKSIDVAVAGLGWFSLGLKGGMYITYVYMWTVNNDVV</sequence>
<evidence type="ECO:0000259" key="3">
    <source>
        <dbReference type="Pfam" id="PF21516"/>
    </source>
</evidence>
<protein>
    <recommendedName>
        <fullName evidence="6">CP-type G domain-containing protein</fullName>
    </recommendedName>
</protein>
<dbReference type="EMBL" id="QGKW02000007">
    <property type="protein sequence ID" value="KAF2617673.1"/>
    <property type="molecule type" value="Genomic_DNA"/>
</dbReference>
<feature type="domain" description="NOA1/YqeH-like C-terminal" evidence="3">
    <location>
        <begin position="498"/>
        <end position="595"/>
    </location>
</feature>
<reference evidence="4" key="1">
    <citation type="submission" date="2019-12" db="EMBL/GenBank/DDBJ databases">
        <title>Genome sequencing and annotation of Brassica cretica.</title>
        <authorList>
            <person name="Studholme D.J."/>
            <person name="Sarris P.F."/>
        </authorList>
    </citation>
    <scope>NUCLEOTIDE SEQUENCE</scope>
    <source>
        <strain evidence="4">PFS-001/15</strain>
        <tissue evidence="4">Leaf</tissue>
    </source>
</reference>
<dbReference type="InterPro" id="IPR048422">
    <property type="entry name" value="NOA1/YqeH-like_C"/>
</dbReference>
<dbReference type="Pfam" id="PF01926">
    <property type="entry name" value="MMR_HSR1"/>
    <property type="match status" value="2"/>
</dbReference>
<evidence type="ECO:0000259" key="2">
    <source>
        <dbReference type="Pfam" id="PF01926"/>
    </source>
</evidence>
<feature type="region of interest" description="Disordered" evidence="1">
    <location>
        <begin position="139"/>
        <end position="188"/>
    </location>
</feature>
<dbReference type="GO" id="GO:0009742">
    <property type="term" value="P:brassinosteroid mediated signaling pathway"/>
    <property type="evidence" value="ECO:0007669"/>
    <property type="project" value="TreeGrafter"/>
</dbReference>
<dbReference type="CDD" id="cd01855">
    <property type="entry name" value="YqeH"/>
    <property type="match status" value="2"/>
</dbReference>
<dbReference type="GO" id="GO:0005739">
    <property type="term" value="C:mitochondrion"/>
    <property type="evidence" value="ECO:0007669"/>
    <property type="project" value="TreeGrafter"/>
</dbReference>
<accession>A0A8S9MKY7</accession>
<feature type="domain" description="G" evidence="2">
    <location>
        <begin position="728"/>
        <end position="795"/>
    </location>
</feature>
<proteinExistence type="predicted"/>
<dbReference type="GO" id="GO:0005525">
    <property type="term" value="F:GTP binding"/>
    <property type="evidence" value="ECO:0007669"/>
    <property type="project" value="InterPro"/>
</dbReference>
<dbReference type="PANTHER" id="PTHR46434:SF3">
    <property type="entry name" value="GTP-BINDING PROTEIN BRASSINAZOLE INSENSITIVE PALE GREEN 2, CHLOROPLASTIC"/>
    <property type="match status" value="1"/>
</dbReference>
<dbReference type="InterPro" id="IPR006073">
    <property type="entry name" value="GTP-bd"/>
</dbReference>